<reference evidence="2" key="1">
    <citation type="journal article" date="2014" name="Int. J. Syst. Evol. Microbiol.">
        <title>Complete genome sequence of Corynebacterium casei LMG S-19264T (=DSM 44701T), isolated from a smear-ripened cheese.</title>
        <authorList>
            <consortium name="US DOE Joint Genome Institute (JGI-PGF)"/>
            <person name="Walter F."/>
            <person name="Albersmeier A."/>
            <person name="Kalinowski J."/>
            <person name="Ruckert C."/>
        </authorList>
    </citation>
    <scope>NUCLEOTIDE SEQUENCE</scope>
    <source>
        <strain evidence="2">JCM 4059</strain>
    </source>
</reference>
<dbReference type="AlphaFoldDB" id="A0A919B711"/>
<comment type="caution">
    <text evidence="2">The sequence shown here is derived from an EMBL/GenBank/DDBJ whole genome shotgun (WGS) entry which is preliminary data.</text>
</comment>
<evidence type="ECO:0000256" key="1">
    <source>
        <dbReference type="SAM" id="MobiDB-lite"/>
    </source>
</evidence>
<keyword evidence="3" id="KW-1185">Reference proteome</keyword>
<proteinExistence type="predicted"/>
<feature type="region of interest" description="Disordered" evidence="1">
    <location>
        <begin position="22"/>
        <end position="42"/>
    </location>
</feature>
<evidence type="ECO:0000313" key="2">
    <source>
        <dbReference type="EMBL" id="GHF59182.1"/>
    </source>
</evidence>
<name>A0A919B711_9ACTN</name>
<evidence type="ECO:0000313" key="3">
    <source>
        <dbReference type="Proteomes" id="UP000638313"/>
    </source>
</evidence>
<reference evidence="2" key="2">
    <citation type="submission" date="2020-09" db="EMBL/GenBank/DDBJ databases">
        <authorList>
            <person name="Sun Q."/>
            <person name="Ohkuma M."/>
        </authorList>
    </citation>
    <scope>NUCLEOTIDE SEQUENCE</scope>
    <source>
        <strain evidence="2">JCM 4059</strain>
    </source>
</reference>
<organism evidence="2 3">
    <name type="scientific">Streptomyces mashuensis</name>
    <dbReference type="NCBI Taxonomy" id="33904"/>
    <lineage>
        <taxon>Bacteria</taxon>
        <taxon>Bacillati</taxon>
        <taxon>Actinomycetota</taxon>
        <taxon>Actinomycetes</taxon>
        <taxon>Kitasatosporales</taxon>
        <taxon>Streptomycetaceae</taxon>
        <taxon>Streptomyces</taxon>
    </lineage>
</organism>
<protein>
    <submittedName>
        <fullName evidence="2">Uncharacterized protein</fullName>
    </submittedName>
</protein>
<accession>A0A919B711</accession>
<sequence>MREGRATLRMVASMATSSRLAQSTASIVHRPRRGTGGGAAGVASLMPVTIGGPWG</sequence>
<dbReference type="EMBL" id="BNBD01000010">
    <property type="protein sequence ID" value="GHF59182.1"/>
    <property type="molecule type" value="Genomic_DNA"/>
</dbReference>
<gene>
    <name evidence="2" type="ORF">GCM10010218_45780</name>
</gene>
<dbReference type="Proteomes" id="UP000638313">
    <property type="component" value="Unassembled WGS sequence"/>
</dbReference>